<evidence type="ECO:0000313" key="3">
    <source>
        <dbReference type="Proteomes" id="UP000234681"/>
    </source>
</evidence>
<gene>
    <name evidence="2" type="ORF">rCG_46473</name>
</gene>
<dbReference type="EMBL" id="CH473958">
    <property type="protein sequence ID" value="EDM09695.1"/>
    <property type="molecule type" value="Genomic_DNA"/>
</dbReference>
<feature type="non-terminal residue" evidence="2">
    <location>
        <position position="57"/>
    </location>
</feature>
<reference evidence="2 3" key="1">
    <citation type="submission" date="2005-09" db="EMBL/GenBank/DDBJ databases">
        <authorList>
            <person name="Mural R.J."/>
            <person name="Li P.W."/>
            <person name="Adams M.D."/>
            <person name="Amanatides P.G."/>
            <person name="Baden-Tillson H."/>
            <person name="Barnstead M."/>
            <person name="Chin S.H."/>
            <person name="Dew I."/>
            <person name="Evans C.A."/>
            <person name="Ferriera S."/>
            <person name="Flanigan M."/>
            <person name="Fosler C."/>
            <person name="Glodek A."/>
            <person name="Gu Z."/>
            <person name="Holt R.A."/>
            <person name="Jennings D."/>
            <person name="Kraft C.L."/>
            <person name="Lu F."/>
            <person name="Nguyen T."/>
            <person name="Nusskern D.R."/>
            <person name="Pfannkoch C.M."/>
            <person name="Sitter C."/>
            <person name="Sutton G.G."/>
            <person name="Venter J.C."/>
            <person name="Wang Z."/>
            <person name="Woodage T."/>
            <person name="Zheng X.H."/>
            <person name="Zhong F."/>
        </authorList>
    </citation>
    <scope>NUCLEOTIDE SEQUENCE [LARGE SCALE GENOMIC DNA]</scope>
    <source>
        <strain>BN</strain>
        <strain evidence="3">Sprague-Dawley</strain>
    </source>
</reference>
<feature type="compositionally biased region" description="Polar residues" evidence="1">
    <location>
        <begin position="34"/>
        <end position="49"/>
    </location>
</feature>
<feature type="region of interest" description="Disordered" evidence="1">
    <location>
        <begin position="1"/>
        <end position="57"/>
    </location>
</feature>
<accession>A6ICF2</accession>
<proteinExistence type="predicted"/>
<sequence>MAVTSCAPEVGQNEEPTSGSMFLVWPTEDARNEGGQSWGESSRFGVSSQDFDKCSLL</sequence>
<evidence type="ECO:0000313" key="2">
    <source>
        <dbReference type="EMBL" id="EDM09695.1"/>
    </source>
</evidence>
<name>A6ICF2_RAT</name>
<organism evidence="2 3">
    <name type="scientific">Rattus norvegicus</name>
    <name type="common">Rat</name>
    <dbReference type="NCBI Taxonomy" id="10116"/>
    <lineage>
        <taxon>Eukaryota</taxon>
        <taxon>Metazoa</taxon>
        <taxon>Chordata</taxon>
        <taxon>Craniata</taxon>
        <taxon>Vertebrata</taxon>
        <taxon>Euteleostomi</taxon>
        <taxon>Mammalia</taxon>
        <taxon>Eutheria</taxon>
        <taxon>Euarchontoglires</taxon>
        <taxon>Glires</taxon>
        <taxon>Rodentia</taxon>
        <taxon>Myomorpha</taxon>
        <taxon>Muroidea</taxon>
        <taxon>Muridae</taxon>
        <taxon>Murinae</taxon>
        <taxon>Rattus</taxon>
    </lineage>
</organism>
<dbReference type="AlphaFoldDB" id="A6ICF2"/>
<dbReference type="Proteomes" id="UP000234681">
    <property type="component" value="Chromosome 13"/>
</dbReference>
<evidence type="ECO:0000256" key="1">
    <source>
        <dbReference type="SAM" id="MobiDB-lite"/>
    </source>
</evidence>
<protein>
    <submittedName>
        <fullName evidence="2">RCG46473</fullName>
    </submittedName>
</protein>